<evidence type="ECO:0000256" key="1">
    <source>
        <dbReference type="ARBA" id="ARBA00023015"/>
    </source>
</evidence>
<dbReference type="Proteomes" id="UP000466683">
    <property type="component" value="Chromosome"/>
</dbReference>
<dbReference type="PROSITE" id="PS50977">
    <property type="entry name" value="HTH_TETR_2"/>
    <property type="match status" value="1"/>
</dbReference>
<dbReference type="EMBL" id="AP022579">
    <property type="protein sequence ID" value="BBX89145.1"/>
    <property type="molecule type" value="Genomic_DNA"/>
</dbReference>
<dbReference type="InterPro" id="IPR050109">
    <property type="entry name" value="HTH-type_TetR-like_transc_reg"/>
</dbReference>
<dbReference type="SUPFAM" id="SSF46689">
    <property type="entry name" value="Homeodomain-like"/>
    <property type="match status" value="1"/>
</dbReference>
<proteinExistence type="predicted"/>
<organism evidence="7 9">
    <name type="scientific">Mycolicibacterium boenickei</name>
    <dbReference type="NCBI Taxonomy" id="146017"/>
    <lineage>
        <taxon>Bacteria</taxon>
        <taxon>Bacillati</taxon>
        <taxon>Actinomycetota</taxon>
        <taxon>Actinomycetes</taxon>
        <taxon>Mycobacteriales</taxon>
        <taxon>Mycobacteriaceae</taxon>
        <taxon>Mycolicibacterium</taxon>
    </lineage>
</organism>
<dbReference type="Gene3D" id="1.10.357.10">
    <property type="entry name" value="Tetracycline Repressor, domain 2"/>
    <property type="match status" value="1"/>
</dbReference>
<protein>
    <submittedName>
        <fullName evidence="7">TetR/AcrR family transcriptional regulator</fullName>
    </submittedName>
</protein>
<dbReference type="InterPro" id="IPR009057">
    <property type="entry name" value="Homeodomain-like_sf"/>
</dbReference>
<sequence length="205" mass="22134">MIEGQSLRRDAELPALGVRERNRVRIVDAARELWAHNPDATMDDVSRAAGVVRRTLYGYFATREDLVIAVAERTAETVNSIAAEDRSESGATERLARIHLDLWSVGHHVGFLQIAAAQADANSIEALRRMRDTVAEVIADGQRTGEFSNHLPPEAIARLIESSAIGLHAAIAEENWNLDSRRVAAAALITAGVAPATALAVVESV</sequence>
<dbReference type="PANTHER" id="PTHR30055:SF234">
    <property type="entry name" value="HTH-TYPE TRANSCRIPTIONAL REGULATOR BETI"/>
    <property type="match status" value="1"/>
</dbReference>
<evidence type="ECO:0000259" key="5">
    <source>
        <dbReference type="PROSITE" id="PS50977"/>
    </source>
</evidence>
<evidence type="ECO:0000313" key="7">
    <source>
        <dbReference type="EMBL" id="UNB99503.1"/>
    </source>
</evidence>
<dbReference type="GO" id="GO:0003700">
    <property type="term" value="F:DNA-binding transcription factor activity"/>
    <property type="evidence" value="ECO:0007669"/>
    <property type="project" value="TreeGrafter"/>
</dbReference>
<feature type="DNA-binding region" description="H-T-H motif" evidence="4">
    <location>
        <begin position="41"/>
        <end position="60"/>
    </location>
</feature>
<dbReference type="EMBL" id="CP060016">
    <property type="protein sequence ID" value="UNB99503.1"/>
    <property type="molecule type" value="Genomic_DNA"/>
</dbReference>
<evidence type="ECO:0000256" key="3">
    <source>
        <dbReference type="ARBA" id="ARBA00023163"/>
    </source>
</evidence>
<dbReference type="PANTHER" id="PTHR30055">
    <property type="entry name" value="HTH-TYPE TRANSCRIPTIONAL REGULATOR RUTR"/>
    <property type="match status" value="1"/>
</dbReference>
<keyword evidence="8" id="KW-1185">Reference proteome</keyword>
<dbReference type="AlphaFoldDB" id="A0AAX2ZWG2"/>
<evidence type="ECO:0000313" key="9">
    <source>
        <dbReference type="Proteomes" id="UP001162885"/>
    </source>
</evidence>
<name>A0AAX2ZWG2_9MYCO</name>
<reference evidence="6" key="2">
    <citation type="submission" date="2020-02" db="EMBL/GenBank/DDBJ databases">
        <authorList>
            <person name="Matsumoto Y."/>
            <person name="Motooka D."/>
            <person name="Nakamura S."/>
        </authorList>
    </citation>
    <scope>NUCLEOTIDE SEQUENCE</scope>
    <source>
        <strain evidence="6">JCM 15653</strain>
    </source>
</reference>
<accession>A0AAX2ZWG2</accession>
<dbReference type="RefSeq" id="WP_162563941.1">
    <property type="nucleotide sequence ID" value="NZ_AP022579.1"/>
</dbReference>
<evidence type="ECO:0000256" key="4">
    <source>
        <dbReference type="PROSITE-ProRule" id="PRU00335"/>
    </source>
</evidence>
<reference evidence="6 8" key="1">
    <citation type="journal article" date="2019" name="Emerg. Microbes Infect.">
        <title>Comprehensive subspecies identification of 175 nontuberculous mycobacteria species based on 7547 genomic profiles.</title>
        <authorList>
            <person name="Matsumoto Y."/>
            <person name="Kinjo T."/>
            <person name="Motooka D."/>
            <person name="Nabeya D."/>
            <person name="Jung N."/>
            <person name="Uechi K."/>
            <person name="Horii T."/>
            <person name="Iida T."/>
            <person name="Fujita J."/>
            <person name="Nakamura S."/>
        </authorList>
    </citation>
    <scope>NUCLEOTIDE SEQUENCE [LARGE SCALE GENOMIC DNA]</scope>
    <source>
        <strain evidence="6 8">JCM 15653</strain>
    </source>
</reference>
<dbReference type="Pfam" id="PF00440">
    <property type="entry name" value="TetR_N"/>
    <property type="match status" value="1"/>
</dbReference>
<dbReference type="GO" id="GO:0000976">
    <property type="term" value="F:transcription cis-regulatory region binding"/>
    <property type="evidence" value="ECO:0007669"/>
    <property type="project" value="TreeGrafter"/>
</dbReference>
<evidence type="ECO:0000256" key="2">
    <source>
        <dbReference type="ARBA" id="ARBA00023125"/>
    </source>
</evidence>
<dbReference type="InterPro" id="IPR001647">
    <property type="entry name" value="HTH_TetR"/>
</dbReference>
<dbReference type="InterPro" id="IPR036271">
    <property type="entry name" value="Tet_transcr_reg_TetR-rel_C_sf"/>
</dbReference>
<keyword evidence="3" id="KW-0804">Transcription</keyword>
<evidence type="ECO:0000313" key="8">
    <source>
        <dbReference type="Proteomes" id="UP000466683"/>
    </source>
</evidence>
<dbReference type="SUPFAM" id="SSF48498">
    <property type="entry name" value="Tetracyclin repressor-like, C-terminal domain"/>
    <property type="match status" value="1"/>
</dbReference>
<gene>
    <name evidence="7" type="ORF">H5U98_29255</name>
    <name evidence="6" type="ORF">MBOE_07940</name>
</gene>
<evidence type="ECO:0000313" key="6">
    <source>
        <dbReference type="EMBL" id="BBX89145.1"/>
    </source>
</evidence>
<reference evidence="7 9" key="3">
    <citation type="journal article" date="2022" name="BMC Genomics">
        <title>Comparative genome analysis of mycobacteria focusing on tRNA and non-coding RNA.</title>
        <authorList>
            <person name="Behra P.R.K."/>
            <person name="Pettersson B.M.F."/>
            <person name="Ramesh M."/>
            <person name="Das S."/>
            <person name="Dasgupta S."/>
            <person name="Kirsebom L.A."/>
        </authorList>
    </citation>
    <scope>NUCLEOTIDE SEQUENCE [LARGE SCALE GENOMIC DNA]</scope>
    <source>
        <strain evidence="7 9">DSM 44677</strain>
    </source>
</reference>
<keyword evidence="1" id="KW-0805">Transcription regulation</keyword>
<dbReference type="Proteomes" id="UP001162885">
    <property type="component" value="Chromosome"/>
</dbReference>
<keyword evidence="2 4" id="KW-0238">DNA-binding</keyword>
<feature type="domain" description="HTH tetR-type" evidence="5">
    <location>
        <begin position="20"/>
        <end position="78"/>
    </location>
</feature>